<dbReference type="GO" id="GO:0008270">
    <property type="term" value="F:zinc ion binding"/>
    <property type="evidence" value="ECO:0007669"/>
    <property type="project" value="UniProtKB-KW"/>
</dbReference>
<dbReference type="Proteomes" id="UP000887566">
    <property type="component" value="Unplaced"/>
</dbReference>
<dbReference type="AlphaFoldDB" id="A0A914VBI9"/>
<dbReference type="Gene3D" id="1.10.510.10">
    <property type="entry name" value="Transferase(Phosphotransferase) domain 1"/>
    <property type="match status" value="1"/>
</dbReference>
<name>A0A914VBI9_9BILA</name>
<dbReference type="Gene3D" id="3.30.200.20">
    <property type="entry name" value="Phosphorylase Kinase, domain 1"/>
    <property type="match status" value="1"/>
</dbReference>
<accession>A0A914VBI9</accession>
<dbReference type="PANTHER" id="PTHR44329:SF253">
    <property type="entry name" value="KINASE SUPPRESSOR OF RAS 2"/>
    <property type="match status" value="1"/>
</dbReference>
<dbReference type="InterPro" id="IPR011009">
    <property type="entry name" value="Kinase-like_dom_sf"/>
</dbReference>
<proteinExistence type="inferred from homology"/>
<feature type="binding site" evidence="5">
    <location>
        <position position="28"/>
    </location>
    <ligand>
        <name>ATP</name>
        <dbReference type="ChEBI" id="CHEBI:30616"/>
    </ligand>
</feature>
<dbReference type="GO" id="GO:0040026">
    <property type="term" value="P:positive regulation of vulval development"/>
    <property type="evidence" value="ECO:0007669"/>
    <property type="project" value="UniProtKB-ARBA"/>
</dbReference>
<evidence type="ECO:0000256" key="4">
    <source>
        <dbReference type="ARBA" id="ARBA00022833"/>
    </source>
</evidence>
<keyword evidence="3" id="KW-0863">Zinc-finger</keyword>
<dbReference type="SUPFAM" id="SSF56112">
    <property type="entry name" value="Protein kinase-like (PK-like)"/>
    <property type="match status" value="1"/>
</dbReference>
<dbReference type="InterPro" id="IPR008266">
    <property type="entry name" value="Tyr_kinase_AS"/>
</dbReference>
<dbReference type="GO" id="GO:0004674">
    <property type="term" value="F:protein serine/threonine kinase activity"/>
    <property type="evidence" value="ECO:0007669"/>
    <property type="project" value="TreeGrafter"/>
</dbReference>
<evidence type="ECO:0000313" key="8">
    <source>
        <dbReference type="WBParaSite" id="PSAMB.scaffold16780size1262.g37033.t1"/>
    </source>
</evidence>
<keyword evidence="7" id="KW-1185">Reference proteome</keyword>
<keyword evidence="2" id="KW-0479">Metal-binding</keyword>
<dbReference type="InterPro" id="IPR001245">
    <property type="entry name" value="Ser-Thr/Tyr_kinase_cat_dom"/>
</dbReference>
<dbReference type="PROSITE" id="PS00109">
    <property type="entry name" value="PROTEIN_KINASE_TYR"/>
    <property type="match status" value="1"/>
</dbReference>
<dbReference type="GO" id="GO:0005524">
    <property type="term" value="F:ATP binding"/>
    <property type="evidence" value="ECO:0007669"/>
    <property type="project" value="UniProtKB-UniRule"/>
</dbReference>
<evidence type="ECO:0000256" key="1">
    <source>
        <dbReference type="ARBA" id="ARBA00005843"/>
    </source>
</evidence>
<dbReference type="PANTHER" id="PTHR44329">
    <property type="entry name" value="SERINE/THREONINE-PROTEIN KINASE TNNI3K-RELATED"/>
    <property type="match status" value="1"/>
</dbReference>
<evidence type="ECO:0000313" key="7">
    <source>
        <dbReference type="Proteomes" id="UP000887566"/>
    </source>
</evidence>
<protein>
    <submittedName>
        <fullName evidence="8">Protein kinase domain-containing protein</fullName>
    </submittedName>
</protein>
<sequence length="185" mass="21817">EFSRQSLIGRGRFGEVHKGMYFGDVAVKFLNMDHVDEGKQLEAFKQEAASFKNTRHENIVLFMGYCMDHQKLGIVMNWCKGKTLHSILHQSRERLDFNRVVQYATQICQGVSYLHTKHILHKDLRTKNVFIEPNNKVVITDFGLFSMRRLCRLQENQDECKTLFVPEFWLCYLAPEIMQRLTSKR</sequence>
<dbReference type="FunFam" id="3.30.200.20:FF:000911">
    <property type="entry name" value="Protein CBR-KSR-1"/>
    <property type="match status" value="1"/>
</dbReference>
<keyword evidence="5" id="KW-0067">ATP-binding</keyword>
<dbReference type="GO" id="GO:0002119">
    <property type="term" value="P:nematode larval development"/>
    <property type="evidence" value="ECO:0007669"/>
    <property type="project" value="UniProtKB-ARBA"/>
</dbReference>
<feature type="domain" description="Protein kinase" evidence="6">
    <location>
        <begin position="2"/>
        <end position="185"/>
    </location>
</feature>
<keyword evidence="4" id="KW-0862">Zinc</keyword>
<keyword evidence="5" id="KW-0547">Nucleotide-binding</keyword>
<dbReference type="InterPro" id="IPR000719">
    <property type="entry name" value="Prot_kinase_dom"/>
</dbReference>
<evidence type="ECO:0000256" key="5">
    <source>
        <dbReference type="PROSITE-ProRule" id="PRU10141"/>
    </source>
</evidence>
<dbReference type="Pfam" id="PF07714">
    <property type="entry name" value="PK_Tyr_Ser-Thr"/>
    <property type="match status" value="1"/>
</dbReference>
<evidence type="ECO:0000256" key="3">
    <source>
        <dbReference type="ARBA" id="ARBA00022771"/>
    </source>
</evidence>
<dbReference type="WBParaSite" id="PSAMB.scaffold16780size1262.g37033.t1">
    <property type="protein sequence ID" value="PSAMB.scaffold16780size1262.g37033.t1"/>
    <property type="gene ID" value="PSAMB.scaffold16780size1262.g37033"/>
</dbReference>
<organism evidence="7 8">
    <name type="scientific">Plectus sambesii</name>
    <dbReference type="NCBI Taxonomy" id="2011161"/>
    <lineage>
        <taxon>Eukaryota</taxon>
        <taxon>Metazoa</taxon>
        <taxon>Ecdysozoa</taxon>
        <taxon>Nematoda</taxon>
        <taxon>Chromadorea</taxon>
        <taxon>Plectida</taxon>
        <taxon>Plectina</taxon>
        <taxon>Plectoidea</taxon>
        <taxon>Plectidae</taxon>
        <taxon>Plectus</taxon>
    </lineage>
</organism>
<dbReference type="InterPro" id="IPR051681">
    <property type="entry name" value="Ser/Thr_Kinases-Pseudokinases"/>
</dbReference>
<evidence type="ECO:0000259" key="6">
    <source>
        <dbReference type="PROSITE" id="PS50011"/>
    </source>
</evidence>
<reference evidence="8" key="1">
    <citation type="submission" date="2022-11" db="UniProtKB">
        <authorList>
            <consortium name="WormBaseParasite"/>
        </authorList>
    </citation>
    <scope>IDENTIFICATION</scope>
</reference>
<evidence type="ECO:0000256" key="2">
    <source>
        <dbReference type="ARBA" id="ARBA00022723"/>
    </source>
</evidence>
<comment type="similarity">
    <text evidence="1">Belongs to the protein kinase superfamily. TKL Ser/Thr protein kinase family.</text>
</comment>
<dbReference type="PROSITE" id="PS50011">
    <property type="entry name" value="PROTEIN_KINASE_DOM"/>
    <property type="match status" value="1"/>
</dbReference>
<dbReference type="PROSITE" id="PS00107">
    <property type="entry name" value="PROTEIN_KINASE_ATP"/>
    <property type="match status" value="1"/>
</dbReference>
<dbReference type="InterPro" id="IPR017441">
    <property type="entry name" value="Protein_kinase_ATP_BS"/>
</dbReference>